<protein>
    <submittedName>
        <fullName evidence="1">Uncharacterized protein</fullName>
    </submittedName>
</protein>
<reference evidence="1" key="1">
    <citation type="journal article" date="2020" name="Fungal Divers.">
        <title>Resolving the Mortierellaceae phylogeny through synthesis of multi-gene phylogenetics and phylogenomics.</title>
        <authorList>
            <person name="Vandepol N."/>
            <person name="Liber J."/>
            <person name="Desiro A."/>
            <person name="Na H."/>
            <person name="Kennedy M."/>
            <person name="Barry K."/>
            <person name="Grigoriev I.V."/>
            <person name="Miller A.N."/>
            <person name="O'Donnell K."/>
            <person name="Stajich J.E."/>
            <person name="Bonito G."/>
        </authorList>
    </citation>
    <scope>NUCLEOTIDE SEQUENCE</scope>
    <source>
        <strain evidence="1">NRRL 6426</strain>
    </source>
</reference>
<sequence>MRDYSTFYTLDGFKNVRYVSDATRYECKDTIPSSQIHVVHVVEDVVTSIKVVFKDKVYATVTAAERIPINPAHVRVALQESLRIAHLVAVSSYNYDSYCLVAMVDGTVVTIEDGAAYRASI</sequence>
<comment type="caution">
    <text evidence="1">The sequence shown here is derived from an EMBL/GenBank/DDBJ whole genome shotgun (WGS) entry which is preliminary data.</text>
</comment>
<keyword evidence="2" id="KW-1185">Reference proteome</keyword>
<evidence type="ECO:0000313" key="1">
    <source>
        <dbReference type="EMBL" id="KAF9154332.1"/>
    </source>
</evidence>
<gene>
    <name evidence="1" type="ORF">BG015_001245</name>
</gene>
<name>A0A9P5S3P6_9FUNG</name>
<organism evidence="1 2">
    <name type="scientific">Linnemannia schmuckeri</name>
    <dbReference type="NCBI Taxonomy" id="64567"/>
    <lineage>
        <taxon>Eukaryota</taxon>
        <taxon>Fungi</taxon>
        <taxon>Fungi incertae sedis</taxon>
        <taxon>Mucoromycota</taxon>
        <taxon>Mortierellomycotina</taxon>
        <taxon>Mortierellomycetes</taxon>
        <taxon>Mortierellales</taxon>
        <taxon>Mortierellaceae</taxon>
        <taxon>Linnemannia</taxon>
    </lineage>
</organism>
<dbReference type="AlphaFoldDB" id="A0A9P5S3P6"/>
<evidence type="ECO:0000313" key="2">
    <source>
        <dbReference type="Proteomes" id="UP000748756"/>
    </source>
</evidence>
<dbReference type="OrthoDB" id="10605207at2759"/>
<dbReference type="EMBL" id="JAAAUQ010000122">
    <property type="protein sequence ID" value="KAF9154332.1"/>
    <property type="molecule type" value="Genomic_DNA"/>
</dbReference>
<proteinExistence type="predicted"/>
<accession>A0A9P5S3P6</accession>
<dbReference type="Proteomes" id="UP000748756">
    <property type="component" value="Unassembled WGS sequence"/>
</dbReference>